<reference evidence="4 5" key="1">
    <citation type="submission" date="2017-02" db="EMBL/GenBank/DDBJ databases">
        <title>Genomic diversity within the haloalkaliphilic genus Thioalkalivibrio.</title>
        <authorList>
            <person name="Ahn A.-C."/>
            <person name="Meier-Kolthoff J."/>
            <person name="Overmars L."/>
            <person name="Richter M."/>
            <person name="Woyke T."/>
            <person name="Sorokin D.Y."/>
            <person name="Muyzer G."/>
        </authorList>
    </citation>
    <scope>NUCLEOTIDE SEQUENCE [LARGE SCALE GENOMIC DNA]</scope>
    <source>
        <strain evidence="4 5">ALJD</strain>
    </source>
</reference>
<dbReference type="InterPro" id="IPR011979">
    <property type="entry name" value="Antitox_Xre"/>
</dbReference>
<dbReference type="STRING" id="108003.B1C78_14670"/>
<evidence type="ECO:0000259" key="2">
    <source>
        <dbReference type="Pfam" id="PF09722"/>
    </source>
</evidence>
<organism evidence="4 5">
    <name type="scientific">Thioalkalivibrio denitrificans</name>
    <dbReference type="NCBI Taxonomy" id="108003"/>
    <lineage>
        <taxon>Bacteria</taxon>
        <taxon>Pseudomonadati</taxon>
        <taxon>Pseudomonadota</taxon>
        <taxon>Gammaproteobacteria</taxon>
        <taxon>Chromatiales</taxon>
        <taxon>Ectothiorhodospiraceae</taxon>
        <taxon>Thioalkalivibrio</taxon>
    </lineage>
</organism>
<dbReference type="Pfam" id="PF09722">
    <property type="entry name" value="Xre_MbcA_ParS_C"/>
    <property type="match status" value="1"/>
</dbReference>
<dbReference type="AlphaFoldDB" id="A0A1V3NC40"/>
<dbReference type="RefSeq" id="WP_077279899.1">
    <property type="nucleotide sequence ID" value="NZ_MVBK01000099.1"/>
</dbReference>
<evidence type="ECO:0000313" key="4">
    <source>
        <dbReference type="EMBL" id="OOG22667.1"/>
    </source>
</evidence>
<feature type="domain" description="Antitoxin Xre/MbcA/ParS-like toxin-binding" evidence="2">
    <location>
        <begin position="120"/>
        <end position="169"/>
    </location>
</feature>
<feature type="region of interest" description="Disordered" evidence="1">
    <location>
        <begin position="1"/>
        <end position="28"/>
    </location>
</feature>
<comment type="caution">
    <text evidence="4">The sequence shown here is derived from an EMBL/GenBank/DDBJ whole genome shotgun (WGS) entry which is preliminary data.</text>
</comment>
<accession>A0A1V3NC40</accession>
<dbReference type="Proteomes" id="UP000189462">
    <property type="component" value="Unassembled WGS sequence"/>
</dbReference>
<feature type="domain" description="Antitoxin Xre-like helix-turn-helix" evidence="3">
    <location>
        <begin position="55"/>
        <end position="114"/>
    </location>
</feature>
<dbReference type="EMBL" id="MVBK01000099">
    <property type="protein sequence ID" value="OOG22667.1"/>
    <property type="molecule type" value="Genomic_DNA"/>
</dbReference>
<gene>
    <name evidence="4" type="ORF">B1C78_14670</name>
</gene>
<evidence type="ECO:0000313" key="5">
    <source>
        <dbReference type="Proteomes" id="UP000189462"/>
    </source>
</evidence>
<dbReference type="Pfam" id="PF20432">
    <property type="entry name" value="Xre-like-HTH"/>
    <property type="match status" value="1"/>
</dbReference>
<name>A0A1V3NC40_9GAMM</name>
<dbReference type="NCBIfam" id="TIGR02293">
    <property type="entry name" value="TAS_TIGR02293"/>
    <property type="match status" value="1"/>
</dbReference>
<protein>
    <submittedName>
        <fullName evidence="4">Uncharacterized protein</fullName>
    </submittedName>
</protein>
<proteinExistence type="predicted"/>
<evidence type="ECO:0000256" key="1">
    <source>
        <dbReference type="SAM" id="MobiDB-lite"/>
    </source>
</evidence>
<evidence type="ECO:0000259" key="3">
    <source>
        <dbReference type="Pfam" id="PF20432"/>
    </source>
</evidence>
<sequence length="172" mass="19106">MIQITNPPSGRPGGIRQGSRPGRQGGPSSIAELDSLVRALITGRRTEKFITIDELIKEMRNGLSPAVVERLRSRFALTQSEVLSVLGLSRRSYLKRKAERRRLSPLHSDRAYRLSKVGVHAEIVFSDEQIAHDWLTSYIVALGSKPIEALDTEPGMTQVENVLGRIEDGVYS</sequence>
<dbReference type="InterPro" id="IPR046847">
    <property type="entry name" value="Xre-like_HTH"/>
</dbReference>
<dbReference type="InterPro" id="IPR024467">
    <property type="entry name" value="Xre/MbcA/ParS-like_toxin-bd"/>
</dbReference>
<keyword evidence="5" id="KW-1185">Reference proteome</keyword>
<dbReference type="OrthoDB" id="5797199at2"/>
<feature type="compositionally biased region" description="Low complexity" evidence="1">
    <location>
        <begin position="17"/>
        <end position="28"/>
    </location>
</feature>
<dbReference type="GO" id="GO:0003677">
    <property type="term" value="F:DNA binding"/>
    <property type="evidence" value="ECO:0007669"/>
    <property type="project" value="InterPro"/>
</dbReference>